<protein>
    <submittedName>
        <fullName evidence="2">Uncharacterized protein</fullName>
    </submittedName>
</protein>
<proteinExistence type="predicted"/>
<keyword evidence="1" id="KW-0472">Membrane</keyword>
<dbReference type="EMBL" id="KQ419319">
    <property type="protein sequence ID" value="KOF83991.1"/>
    <property type="molecule type" value="Genomic_DNA"/>
</dbReference>
<keyword evidence="1" id="KW-1133">Transmembrane helix</keyword>
<reference evidence="2" key="1">
    <citation type="submission" date="2015-07" db="EMBL/GenBank/DDBJ databases">
        <title>MeaNS - Measles Nucleotide Surveillance Program.</title>
        <authorList>
            <person name="Tran T."/>
            <person name="Druce J."/>
        </authorList>
    </citation>
    <scope>NUCLEOTIDE SEQUENCE</scope>
    <source>
        <strain evidence="2">UCB-OBI-ISO-001</strain>
        <tissue evidence="2">Gonad</tissue>
    </source>
</reference>
<dbReference type="AlphaFoldDB" id="A0A0L8H3W5"/>
<evidence type="ECO:0000256" key="1">
    <source>
        <dbReference type="SAM" id="Phobius"/>
    </source>
</evidence>
<sequence length="181" mass="19894">LLLFHSISPSLSHSLTYPLSFLPSLFLTRSVSLSLSLSHFYYSLLTFPPSLYLLYLSLSLSYLTPLTLCLFLNLPPLSHAIIFYLHNLSVCVFLLSLSLLSLFHLTLFITLSLSLALSTSPSLSHLNISPPTRSPSLSSTISLTPLSPYLFTSYTSQLPSILFSTPPSPPSVSFSPQKLPT</sequence>
<accession>A0A0L8H3W5</accession>
<evidence type="ECO:0000313" key="2">
    <source>
        <dbReference type="EMBL" id="KOF83991.1"/>
    </source>
</evidence>
<feature type="non-terminal residue" evidence="2">
    <location>
        <position position="1"/>
    </location>
</feature>
<feature type="transmembrane region" description="Helical" evidence="1">
    <location>
        <begin position="52"/>
        <end position="73"/>
    </location>
</feature>
<name>A0A0L8H3W5_OCTBM</name>
<organism evidence="2">
    <name type="scientific">Octopus bimaculoides</name>
    <name type="common">California two-spotted octopus</name>
    <dbReference type="NCBI Taxonomy" id="37653"/>
    <lineage>
        <taxon>Eukaryota</taxon>
        <taxon>Metazoa</taxon>
        <taxon>Spiralia</taxon>
        <taxon>Lophotrochozoa</taxon>
        <taxon>Mollusca</taxon>
        <taxon>Cephalopoda</taxon>
        <taxon>Coleoidea</taxon>
        <taxon>Octopodiformes</taxon>
        <taxon>Octopoda</taxon>
        <taxon>Incirrata</taxon>
        <taxon>Octopodidae</taxon>
        <taxon>Octopus</taxon>
    </lineage>
</organism>
<gene>
    <name evidence="2" type="ORF">OCBIM_22022890mg</name>
</gene>
<keyword evidence="1" id="KW-0812">Transmembrane</keyword>